<dbReference type="InterPro" id="IPR040764">
    <property type="entry name" value="CvfB_WH"/>
</dbReference>
<dbReference type="InterPro" id="IPR039566">
    <property type="entry name" value="CvfB_S1_st"/>
</dbReference>
<evidence type="ECO:0000259" key="2">
    <source>
        <dbReference type="Pfam" id="PF13509"/>
    </source>
</evidence>
<dbReference type="HOGENOM" id="CLU_064885_1_0_10"/>
<organism evidence="4 5">
    <name type="scientific">Robiginitalea biformata (strain ATCC BAA-864 / DSM 15991 / KCTC 12146 / HTCC2501)</name>
    <dbReference type="NCBI Taxonomy" id="313596"/>
    <lineage>
        <taxon>Bacteria</taxon>
        <taxon>Pseudomonadati</taxon>
        <taxon>Bacteroidota</taxon>
        <taxon>Flavobacteriia</taxon>
        <taxon>Flavobacteriales</taxon>
        <taxon>Flavobacteriaceae</taxon>
        <taxon>Robiginitalea</taxon>
    </lineage>
</organism>
<dbReference type="Pfam" id="PF17783">
    <property type="entry name" value="WHD_CvfB"/>
    <property type="match status" value="1"/>
</dbReference>
<dbReference type="STRING" id="313596.RB2501_15729"/>
<gene>
    <name evidence="4" type="ordered locus">RB2501_15729</name>
</gene>
<reference evidence="4 5" key="1">
    <citation type="journal article" date="2009" name="J. Bacteriol.">
        <title>Complete genome sequence of Robiginitalea biformata HTCC2501.</title>
        <authorList>
            <person name="Oh H.M."/>
            <person name="Giovannoni S.J."/>
            <person name="Lee K."/>
            <person name="Ferriera S."/>
            <person name="Johnson J."/>
            <person name="Cho J.C."/>
        </authorList>
    </citation>
    <scope>NUCLEOTIDE SEQUENCE [LARGE SCALE GENOMIC DNA]</scope>
    <source>
        <strain evidence="5">ATCC BAA-864 / HTCC2501 / KCTC 12146</strain>
    </source>
</reference>
<sequence>MIELGNYNTLTIKRSTRVGLFLGDDDVDDLLLPNKYVPDDFEIGQELRVFCYLDHEERPIATTLEPLVTRNTFGYLEVAEVNQFGAFLNWGLEKHLLVPFREQPERMEKGKSYVVYCFLDPKSFRLVASARINRFLDNEEFSLSIGQPVSILPYRTTDLGTEVIVEQRHKGLVFSDQIYRNLEIGQPARGYIKAIRKDNKLDVVLEPLGHEKLEPTAERIFRELEASGGMLPLHDKSDPGEISKRLKMSKKLFKKGIGVLYKERRIDIRDDGIYLR</sequence>
<dbReference type="InterPro" id="IPR014464">
    <property type="entry name" value="CvfB_fam"/>
</dbReference>
<comment type="similarity">
    <text evidence="1">Belongs to the CvfB family.</text>
</comment>
<dbReference type="InterPro" id="IPR012340">
    <property type="entry name" value="NA-bd_OB-fold"/>
</dbReference>
<proteinExistence type="inferred from homology"/>
<dbReference type="EMBL" id="CP001712">
    <property type="protein sequence ID" value="EAR15792.1"/>
    <property type="molecule type" value="Genomic_DNA"/>
</dbReference>
<name>A4CLP3_ROBBH</name>
<dbReference type="PANTHER" id="PTHR37296">
    <property type="entry name" value="CONSERVED VIRULENCE FACTOR B"/>
    <property type="match status" value="1"/>
</dbReference>
<evidence type="ECO:0000313" key="5">
    <source>
        <dbReference type="Proteomes" id="UP000009049"/>
    </source>
</evidence>
<dbReference type="Gene3D" id="1.10.10.10">
    <property type="entry name" value="Winged helix-like DNA-binding domain superfamily/Winged helix DNA-binding domain"/>
    <property type="match status" value="1"/>
</dbReference>
<dbReference type="PIRSF" id="PIRSF012524">
    <property type="entry name" value="YitL_S1"/>
    <property type="match status" value="1"/>
</dbReference>
<dbReference type="Gene3D" id="2.40.50.140">
    <property type="entry name" value="Nucleic acid-binding proteins"/>
    <property type="match status" value="2"/>
</dbReference>
<dbReference type="RefSeq" id="WP_015755107.1">
    <property type="nucleotide sequence ID" value="NC_013222.1"/>
</dbReference>
<evidence type="ECO:0000313" key="4">
    <source>
        <dbReference type="EMBL" id="EAR15792.1"/>
    </source>
</evidence>
<dbReference type="eggNOG" id="COG2996">
    <property type="taxonomic scope" value="Bacteria"/>
</dbReference>
<evidence type="ECO:0008006" key="6">
    <source>
        <dbReference type="Google" id="ProtNLM"/>
    </source>
</evidence>
<dbReference type="AlphaFoldDB" id="A4CLP3"/>
<feature type="domain" description="Conserved virulence factor B-like winged helix" evidence="3">
    <location>
        <begin position="218"/>
        <end position="275"/>
    </location>
</feature>
<dbReference type="PANTHER" id="PTHR37296:SF1">
    <property type="entry name" value="CONSERVED VIRULENCE FACTOR B"/>
    <property type="match status" value="1"/>
</dbReference>
<dbReference type="OrthoDB" id="9801597at2"/>
<dbReference type="KEGG" id="rbi:RB2501_15729"/>
<keyword evidence="5" id="KW-1185">Reference proteome</keyword>
<accession>A4CLP3</accession>
<evidence type="ECO:0000256" key="1">
    <source>
        <dbReference type="PIRNR" id="PIRNR012524"/>
    </source>
</evidence>
<evidence type="ECO:0000259" key="3">
    <source>
        <dbReference type="Pfam" id="PF17783"/>
    </source>
</evidence>
<feature type="domain" description="Conserved virulence factor B first S1" evidence="2">
    <location>
        <begin position="4"/>
        <end position="63"/>
    </location>
</feature>
<dbReference type="Proteomes" id="UP000009049">
    <property type="component" value="Chromosome"/>
</dbReference>
<dbReference type="Pfam" id="PF13509">
    <property type="entry name" value="S1_2"/>
    <property type="match status" value="1"/>
</dbReference>
<dbReference type="InterPro" id="IPR036388">
    <property type="entry name" value="WH-like_DNA-bd_sf"/>
</dbReference>
<protein>
    <recommendedName>
        <fullName evidence="6">GntR family transcriptional regulator</fullName>
    </recommendedName>
</protein>